<organism evidence="1 2">
    <name type="scientific">Talaromyces proteolyticus</name>
    <dbReference type="NCBI Taxonomy" id="1131652"/>
    <lineage>
        <taxon>Eukaryota</taxon>
        <taxon>Fungi</taxon>
        <taxon>Dikarya</taxon>
        <taxon>Ascomycota</taxon>
        <taxon>Pezizomycotina</taxon>
        <taxon>Eurotiomycetes</taxon>
        <taxon>Eurotiomycetidae</taxon>
        <taxon>Eurotiales</taxon>
        <taxon>Trichocomaceae</taxon>
        <taxon>Talaromyces</taxon>
        <taxon>Talaromyces sect. Bacilispori</taxon>
    </lineage>
</organism>
<dbReference type="PANTHER" id="PTHR36156:SF2">
    <property type="entry name" value="CUPIN TYPE-2 DOMAIN-CONTAINING PROTEIN"/>
    <property type="match status" value="1"/>
</dbReference>
<dbReference type="EMBL" id="JAJTJA010000016">
    <property type="protein sequence ID" value="KAH8689054.1"/>
    <property type="molecule type" value="Genomic_DNA"/>
</dbReference>
<dbReference type="GeneID" id="70247902"/>
<sequence>MSQPALITTTHDTNGLSVFRDSPSFKAITPRVGMLYSTAANQPVILAGDNDLFAHEARHNKPIPTEGSVVLIAEWPPGAESPMHRTLSVDVGVMTAGESMIKIYRVFIRYYFACCIICISPC</sequence>
<dbReference type="PANTHER" id="PTHR36156">
    <property type="entry name" value="SLR2101 PROTEIN"/>
    <property type="match status" value="1"/>
</dbReference>
<accession>A0AAD4KFG8</accession>
<comment type="caution">
    <text evidence="1">The sequence shown here is derived from an EMBL/GenBank/DDBJ whole genome shotgun (WGS) entry which is preliminary data.</text>
</comment>
<name>A0AAD4KFG8_9EURO</name>
<dbReference type="InterPro" id="IPR014710">
    <property type="entry name" value="RmlC-like_jellyroll"/>
</dbReference>
<reference evidence="1" key="1">
    <citation type="submission" date="2021-12" db="EMBL/GenBank/DDBJ databases">
        <title>Convergent genome expansion in fungi linked to evolution of root-endophyte symbiosis.</title>
        <authorList>
            <consortium name="DOE Joint Genome Institute"/>
            <person name="Ke Y.-H."/>
            <person name="Bonito G."/>
            <person name="Liao H.-L."/>
            <person name="Looney B."/>
            <person name="Rojas-Flechas A."/>
            <person name="Nash J."/>
            <person name="Hameed K."/>
            <person name="Schadt C."/>
            <person name="Martin F."/>
            <person name="Crous P.W."/>
            <person name="Miettinen O."/>
            <person name="Magnuson J.K."/>
            <person name="Labbe J."/>
            <person name="Jacobson D."/>
            <person name="Doktycz M.J."/>
            <person name="Veneault-Fourrey C."/>
            <person name="Kuo A."/>
            <person name="Mondo S."/>
            <person name="Calhoun S."/>
            <person name="Riley R."/>
            <person name="Ohm R."/>
            <person name="LaButti K."/>
            <person name="Andreopoulos B."/>
            <person name="Pangilinan J."/>
            <person name="Nolan M."/>
            <person name="Tritt A."/>
            <person name="Clum A."/>
            <person name="Lipzen A."/>
            <person name="Daum C."/>
            <person name="Barry K."/>
            <person name="Grigoriev I.V."/>
            <person name="Vilgalys R."/>
        </authorList>
    </citation>
    <scope>NUCLEOTIDE SEQUENCE</scope>
    <source>
        <strain evidence="1">PMI_201</strain>
    </source>
</reference>
<dbReference type="Gene3D" id="2.60.120.10">
    <property type="entry name" value="Jelly Rolls"/>
    <property type="match status" value="1"/>
</dbReference>
<protein>
    <submittedName>
        <fullName evidence="1">Uncharacterized protein</fullName>
    </submittedName>
</protein>
<gene>
    <name evidence="1" type="ORF">BGW36DRAFT_391697</name>
</gene>
<dbReference type="AlphaFoldDB" id="A0AAD4KFG8"/>
<evidence type="ECO:0000313" key="1">
    <source>
        <dbReference type="EMBL" id="KAH8689054.1"/>
    </source>
</evidence>
<proteinExistence type="predicted"/>
<dbReference type="Proteomes" id="UP001201262">
    <property type="component" value="Unassembled WGS sequence"/>
</dbReference>
<keyword evidence="2" id="KW-1185">Reference proteome</keyword>
<dbReference type="InterPro" id="IPR047142">
    <property type="entry name" value="OryJ/VirC-like"/>
</dbReference>
<evidence type="ECO:0000313" key="2">
    <source>
        <dbReference type="Proteomes" id="UP001201262"/>
    </source>
</evidence>
<dbReference type="RefSeq" id="XP_046065480.1">
    <property type="nucleotide sequence ID" value="XM_046217615.1"/>
</dbReference>